<gene>
    <name evidence="2" type="ORF">AB0L03_35520</name>
</gene>
<sequence>MTRYSITKSPDGVRWVILDTALWGYCAMPDGTDGANLLPLEWKTRPAAEAWLNLCYRLWAAWEDRPKVGGQRLGPPPRNWRPRPESSAPWPPFVPPSSADAGWPPPGMARRYIPPKRWEI</sequence>
<keyword evidence="3" id="KW-1185">Reference proteome</keyword>
<feature type="region of interest" description="Disordered" evidence="1">
    <location>
        <begin position="67"/>
        <end position="107"/>
    </location>
</feature>
<organism evidence="2 3">
    <name type="scientific">Streptomyces roseoverticillatus</name>
    <dbReference type="NCBI Taxonomy" id="66429"/>
    <lineage>
        <taxon>Bacteria</taxon>
        <taxon>Bacillati</taxon>
        <taxon>Actinomycetota</taxon>
        <taxon>Actinomycetes</taxon>
        <taxon>Kitasatosporales</taxon>
        <taxon>Streptomycetaceae</taxon>
        <taxon>Streptomyces</taxon>
    </lineage>
</organism>
<evidence type="ECO:0000313" key="2">
    <source>
        <dbReference type="EMBL" id="MEV4928059.1"/>
    </source>
</evidence>
<evidence type="ECO:0000313" key="3">
    <source>
        <dbReference type="Proteomes" id="UP001552479"/>
    </source>
</evidence>
<comment type="caution">
    <text evidence="2">The sequence shown here is derived from an EMBL/GenBank/DDBJ whole genome shotgun (WGS) entry which is preliminary data.</text>
</comment>
<reference evidence="2 3" key="1">
    <citation type="submission" date="2024-06" db="EMBL/GenBank/DDBJ databases">
        <title>The Natural Products Discovery Center: Release of the First 8490 Sequenced Strains for Exploring Actinobacteria Biosynthetic Diversity.</title>
        <authorList>
            <person name="Kalkreuter E."/>
            <person name="Kautsar S.A."/>
            <person name="Yang D."/>
            <person name="Bader C.D."/>
            <person name="Teijaro C.N."/>
            <person name="Fluegel L."/>
            <person name="Davis C.M."/>
            <person name="Simpson J.R."/>
            <person name="Lauterbach L."/>
            <person name="Steele A.D."/>
            <person name="Gui C."/>
            <person name="Meng S."/>
            <person name="Li G."/>
            <person name="Viehrig K."/>
            <person name="Ye F."/>
            <person name="Su P."/>
            <person name="Kiefer A.F."/>
            <person name="Nichols A."/>
            <person name="Cepeda A.J."/>
            <person name="Yan W."/>
            <person name="Fan B."/>
            <person name="Jiang Y."/>
            <person name="Adhikari A."/>
            <person name="Zheng C.-J."/>
            <person name="Schuster L."/>
            <person name="Cowan T.M."/>
            <person name="Smanski M.J."/>
            <person name="Chevrette M.G."/>
            <person name="De Carvalho L.P.S."/>
            <person name="Shen B."/>
        </authorList>
    </citation>
    <scope>NUCLEOTIDE SEQUENCE [LARGE SCALE GENOMIC DNA]</scope>
    <source>
        <strain evidence="2 3">NPDC053791</strain>
    </source>
</reference>
<protein>
    <submittedName>
        <fullName evidence="2">Uncharacterized protein</fullName>
    </submittedName>
</protein>
<name>A0ABV3J6X7_9ACTN</name>
<dbReference type="RefSeq" id="WP_366091044.1">
    <property type="nucleotide sequence ID" value="NZ_JBFASG010000073.1"/>
</dbReference>
<proteinExistence type="predicted"/>
<evidence type="ECO:0000256" key="1">
    <source>
        <dbReference type="SAM" id="MobiDB-lite"/>
    </source>
</evidence>
<accession>A0ABV3J6X7</accession>
<dbReference type="EMBL" id="JBFASG010000073">
    <property type="protein sequence ID" value="MEV4928059.1"/>
    <property type="molecule type" value="Genomic_DNA"/>
</dbReference>
<dbReference type="Proteomes" id="UP001552479">
    <property type="component" value="Unassembled WGS sequence"/>
</dbReference>